<evidence type="ECO:0000313" key="9">
    <source>
        <dbReference type="EMBL" id="ORY03570.1"/>
    </source>
</evidence>
<comment type="similarity">
    <text evidence="5">Belongs to the SAT4 family.</text>
</comment>
<feature type="transmembrane region" description="Helical" evidence="7">
    <location>
        <begin position="20"/>
        <end position="43"/>
    </location>
</feature>
<evidence type="ECO:0000256" key="2">
    <source>
        <dbReference type="ARBA" id="ARBA00022692"/>
    </source>
</evidence>
<dbReference type="AlphaFoldDB" id="A0A1Y1YZU9"/>
<keyword evidence="2 7" id="KW-0812">Transmembrane</keyword>
<evidence type="ECO:0000256" key="1">
    <source>
        <dbReference type="ARBA" id="ARBA00004141"/>
    </source>
</evidence>
<comment type="subcellular location">
    <subcellularLocation>
        <location evidence="1">Membrane</location>
        <topology evidence="1">Multi-pass membrane protein</topology>
    </subcellularLocation>
</comment>
<evidence type="ECO:0000256" key="3">
    <source>
        <dbReference type="ARBA" id="ARBA00022989"/>
    </source>
</evidence>
<evidence type="ECO:0000256" key="4">
    <source>
        <dbReference type="ARBA" id="ARBA00023136"/>
    </source>
</evidence>
<feature type="transmembrane region" description="Helical" evidence="7">
    <location>
        <begin position="189"/>
        <end position="211"/>
    </location>
</feature>
<evidence type="ECO:0000256" key="7">
    <source>
        <dbReference type="SAM" id="Phobius"/>
    </source>
</evidence>
<evidence type="ECO:0000256" key="5">
    <source>
        <dbReference type="ARBA" id="ARBA00038359"/>
    </source>
</evidence>
<keyword evidence="4 7" id="KW-0472">Membrane</keyword>
<dbReference type="InterPro" id="IPR049326">
    <property type="entry name" value="Rhodopsin_dom_fungi"/>
</dbReference>
<dbReference type="Pfam" id="PF20684">
    <property type="entry name" value="Fung_rhodopsin"/>
    <property type="match status" value="1"/>
</dbReference>
<comment type="caution">
    <text evidence="9">The sequence shown here is derived from an EMBL/GenBank/DDBJ whole genome shotgun (WGS) entry which is preliminary data.</text>
</comment>
<dbReference type="OrthoDB" id="444631at2759"/>
<gene>
    <name evidence="9" type="ORF">BCR34DRAFT_520715</name>
</gene>
<evidence type="ECO:0000313" key="10">
    <source>
        <dbReference type="Proteomes" id="UP000193144"/>
    </source>
</evidence>
<dbReference type="Proteomes" id="UP000193144">
    <property type="component" value="Unassembled WGS sequence"/>
</dbReference>
<evidence type="ECO:0000256" key="6">
    <source>
        <dbReference type="SAM" id="MobiDB-lite"/>
    </source>
</evidence>
<keyword evidence="3 7" id="KW-1133">Transmembrane helix</keyword>
<feature type="transmembrane region" description="Helical" evidence="7">
    <location>
        <begin position="223"/>
        <end position="245"/>
    </location>
</feature>
<proteinExistence type="inferred from homology"/>
<accession>A0A1Y1YZU9</accession>
<feature type="transmembrane region" description="Helical" evidence="7">
    <location>
        <begin position="55"/>
        <end position="76"/>
    </location>
</feature>
<reference evidence="9 10" key="1">
    <citation type="submission" date="2016-07" db="EMBL/GenBank/DDBJ databases">
        <title>Pervasive Adenine N6-methylation of Active Genes in Fungi.</title>
        <authorList>
            <consortium name="DOE Joint Genome Institute"/>
            <person name="Mondo S.J."/>
            <person name="Dannebaum R.O."/>
            <person name="Kuo R.C."/>
            <person name="Labutti K."/>
            <person name="Haridas S."/>
            <person name="Kuo A."/>
            <person name="Salamov A."/>
            <person name="Ahrendt S.R."/>
            <person name="Lipzen A."/>
            <person name="Sullivan W."/>
            <person name="Andreopoulos W.B."/>
            <person name="Clum A."/>
            <person name="Lindquist E."/>
            <person name="Daum C."/>
            <person name="Ramamoorthy G.K."/>
            <person name="Gryganskyi A."/>
            <person name="Culley D."/>
            <person name="Magnuson J.K."/>
            <person name="James T.Y."/>
            <person name="O'Malley M.A."/>
            <person name="Stajich J.E."/>
            <person name="Spatafora J.W."/>
            <person name="Visel A."/>
            <person name="Grigoriev I.V."/>
        </authorList>
    </citation>
    <scope>NUCLEOTIDE SEQUENCE [LARGE SCALE GENOMIC DNA]</scope>
    <source>
        <strain evidence="9 10">CBS 115471</strain>
    </source>
</reference>
<keyword evidence="10" id="KW-1185">Reference proteome</keyword>
<feature type="transmembrane region" description="Helical" evidence="7">
    <location>
        <begin position="265"/>
        <end position="290"/>
    </location>
</feature>
<sequence>MSSSGSFTQISTTAPLVSVRAFHGIIWTAFSLCFLALALRLYVRYHCFRRLLVDDWVMMFAMALLLSVVVLGQVFMTDVYAVGEFQNGQRLPDATFPKVFQNGLRGFGAALTICLVGILTVKINFLLFFKRLGTQITSYLVFWYTVLFVTVACGATNIGLMDYKCVFSSVESILLHCTQPSVIKRYVDFQMVSVILDVISDALIMCFPIVILWNVRISLRKKIILTCTFGLVALTIAVTIVRGSVFGGVYKSFNKSRGKSMNMSWMWFWMFMEFAVAFLIACIVSFRALFAQRENSAYENQMQLREIAWQEQQASSRSSRLKNVGILRRARYIHDSLLESFRTLETVDDSRLPLPESGRFSPTFLTEMGHAHVTDKRMDSVGDSADGSSTLRIEAKA</sequence>
<dbReference type="InterPro" id="IPR052337">
    <property type="entry name" value="SAT4-like"/>
</dbReference>
<protein>
    <recommendedName>
        <fullName evidence="8">Rhodopsin domain-containing protein</fullName>
    </recommendedName>
</protein>
<dbReference type="STRING" id="1231657.A0A1Y1YZU9"/>
<organism evidence="9 10">
    <name type="scientific">Clohesyomyces aquaticus</name>
    <dbReference type="NCBI Taxonomy" id="1231657"/>
    <lineage>
        <taxon>Eukaryota</taxon>
        <taxon>Fungi</taxon>
        <taxon>Dikarya</taxon>
        <taxon>Ascomycota</taxon>
        <taxon>Pezizomycotina</taxon>
        <taxon>Dothideomycetes</taxon>
        <taxon>Pleosporomycetidae</taxon>
        <taxon>Pleosporales</taxon>
        <taxon>Lindgomycetaceae</taxon>
        <taxon>Clohesyomyces</taxon>
    </lineage>
</organism>
<dbReference type="EMBL" id="MCFA01000145">
    <property type="protein sequence ID" value="ORY03570.1"/>
    <property type="molecule type" value="Genomic_DNA"/>
</dbReference>
<feature type="transmembrane region" description="Helical" evidence="7">
    <location>
        <begin position="141"/>
        <end position="160"/>
    </location>
</feature>
<name>A0A1Y1YZU9_9PLEO</name>
<feature type="region of interest" description="Disordered" evidence="6">
    <location>
        <begin position="377"/>
        <end position="397"/>
    </location>
</feature>
<dbReference type="GO" id="GO:0016020">
    <property type="term" value="C:membrane"/>
    <property type="evidence" value="ECO:0007669"/>
    <property type="project" value="UniProtKB-SubCell"/>
</dbReference>
<feature type="transmembrane region" description="Helical" evidence="7">
    <location>
        <begin position="107"/>
        <end position="129"/>
    </location>
</feature>
<dbReference type="PANTHER" id="PTHR33048">
    <property type="entry name" value="PTH11-LIKE INTEGRAL MEMBRANE PROTEIN (AFU_ORTHOLOGUE AFUA_5G11245)"/>
    <property type="match status" value="1"/>
</dbReference>
<feature type="domain" description="Rhodopsin" evidence="8">
    <location>
        <begin position="39"/>
        <end position="291"/>
    </location>
</feature>
<evidence type="ECO:0000259" key="8">
    <source>
        <dbReference type="Pfam" id="PF20684"/>
    </source>
</evidence>
<dbReference type="PANTHER" id="PTHR33048:SF47">
    <property type="entry name" value="INTEGRAL MEMBRANE PROTEIN-RELATED"/>
    <property type="match status" value="1"/>
</dbReference>